<evidence type="ECO:0000256" key="4">
    <source>
        <dbReference type="ARBA" id="ARBA00012058"/>
    </source>
</evidence>
<dbReference type="GO" id="GO:0000015">
    <property type="term" value="C:phosphopyruvate hydratase complex"/>
    <property type="evidence" value="ECO:0007669"/>
    <property type="project" value="InterPro"/>
</dbReference>
<name>A0A4T0FM43_9BASI</name>
<evidence type="ECO:0000313" key="13">
    <source>
        <dbReference type="Proteomes" id="UP000310189"/>
    </source>
</evidence>
<dbReference type="PANTHER" id="PTHR11902:SF1">
    <property type="entry name" value="ENOLASE"/>
    <property type="match status" value="1"/>
</dbReference>
<comment type="catalytic activity">
    <reaction evidence="8">
        <text>(2R)-2-phosphoglycerate = phosphoenolpyruvate + H2O</text>
        <dbReference type="Rhea" id="RHEA:10164"/>
        <dbReference type="ChEBI" id="CHEBI:15377"/>
        <dbReference type="ChEBI" id="CHEBI:58289"/>
        <dbReference type="ChEBI" id="CHEBI:58702"/>
        <dbReference type="EC" id="4.2.1.11"/>
    </reaction>
</comment>
<evidence type="ECO:0000256" key="9">
    <source>
        <dbReference type="SAM" id="MobiDB-lite"/>
    </source>
</evidence>
<dbReference type="Proteomes" id="UP000310189">
    <property type="component" value="Unassembled WGS sequence"/>
</dbReference>
<evidence type="ECO:0000256" key="2">
    <source>
        <dbReference type="ARBA" id="ARBA00005031"/>
    </source>
</evidence>
<dbReference type="HAMAP" id="MF_00318">
    <property type="entry name" value="Enolase"/>
    <property type="match status" value="1"/>
</dbReference>
<dbReference type="InterPro" id="IPR036849">
    <property type="entry name" value="Enolase-like_C_sf"/>
</dbReference>
<dbReference type="PANTHER" id="PTHR11902">
    <property type="entry name" value="ENOLASE"/>
    <property type="match status" value="1"/>
</dbReference>
<dbReference type="GO" id="GO:0004634">
    <property type="term" value="F:phosphopyruvate hydratase activity"/>
    <property type="evidence" value="ECO:0007669"/>
    <property type="project" value="UniProtKB-EC"/>
</dbReference>
<evidence type="ECO:0000256" key="5">
    <source>
        <dbReference type="ARBA" id="ARBA00022842"/>
    </source>
</evidence>
<keyword evidence="13" id="KW-1185">Reference proteome</keyword>
<dbReference type="SUPFAM" id="SSF54826">
    <property type="entry name" value="Enolase N-terminal domain-like"/>
    <property type="match status" value="1"/>
</dbReference>
<comment type="similarity">
    <text evidence="3">Belongs to the enolase family.</text>
</comment>
<dbReference type="SMART" id="SM01193">
    <property type="entry name" value="Enolase_N"/>
    <property type="match status" value="1"/>
</dbReference>
<evidence type="ECO:0000256" key="1">
    <source>
        <dbReference type="ARBA" id="ARBA00001946"/>
    </source>
</evidence>
<dbReference type="AlphaFoldDB" id="A0A4T0FM43"/>
<protein>
    <recommendedName>
        <fullName evidence="4">phosphopyruvate hydratase</fullName>
        <ecNumber evidence="4">4.2.1.11</ecNumber>
    </recommendedName>
</protein>
<feature type="domain" description="Enolase N-terminal" evidence="11">
    <location>
        <begin position="44"/>
        <end position="205"/>
    </location>
</feature>
<dbReference type="PRINTS" id="PR00148">
    <property type="entry name" value="ENOLASE"/>
</dbReference>
<gene>
    <name evidence="12" type="ORF">E3P99_01937</name>
</gene>
<comment type="cofactor">
    <cofactor evidence="1">
        <name>Mg(2+)</name>
        <dbReference type="ChEBI" id="CHEBI:18420"/>
    </cofactor>
</comment>
<evidence type="ECO:0000256" key="7">
    <source>
        <dbReference type="ARBA" id="ARBA00023239"/>
    </source>
</evidence>
<dbReference type="Pfam" id="PF03952">
    <property type="entry name" value="Enolase_N"/>
    <property type="match status" value="1"/>
</dbReference>
<dbReference type="InterPro" id="IPR020809">
    <property type="entry name" value="Enolase_CS"/>
</dbReference>
<dbReference type="InterPro" id="IPR000941">
    <property type="entry name" value="Enolase"/>
</dbReference>
<dbReference type="Gene3D" id="3.20.20.120">
    <property type="entry name" value="Enolase-like C-terminal domain"/>
    <property type="match status" value="1"/>
</dbReference>
<evidence type="ECO:0000259" key="11">
    <source>
        <dbReference type="SMART" id="SM01193"/>
    </source>
</evidence>
<accession>A0A4T0FM43</accession>
<dbReference type="EMBL" id="SPNW01000025">
    <property type="protein sequence ID" value="TIA89687.1"/>
    <property type="molecule type" value="Genomic_DNA"/>
</dbReference>
<dbReference type="InterPro" id="IPR020810">
    <property type="entry name" value="Enolase_C"/>
</dbReference>
<dbReference type="NCBIfam" id="TIGR01060">
    <property type="entry name" value="eno"/>
    <property type="match status" value="1"/>
</dbReference>
<comment type="caution">
    <text evidence="12">The sequence shown here is derived from an EMBL/GenBank/DDBJ whole genome shotgun (WGS) entry which is preliminary data.</text>
</comment>
<dbReference type="OrthoDB" id="1739814at2759"/>
<evidence type="ECO:0000256" key="6">
    <source>
        <dbReference type="ARBA" id="ARBA00023152"/>
    </source>
</evidence>
<dbReference type="InterPro" id="IPR020811">
    <property type="entry name" value="Enolase_N"/>
</dbReference>
<dbReference type="GO" id="GO:0000287">
    <property type="term" value="F:magnesium ion binding"/>
    <property type="evidence" value="ECO:0007669"/>
    <property type="project" value="InterPro"/>
</dbReference>
<keyword evidence="7" id="KW-0456">Lyase</keyword>
<dbReference type="FunFam" id="3.20.20.120:FF:000002">
    <property type="entry name" value="Enolase 1"/>
    <property type="match status" value="1"/>
</dbReference>
<dbReference type="InterPro" id="IPR029017">
    <property type="entry name" value="Enolase-like_N"/>
</dbReference>
<dbReference type="Gene3D" id="3.30.390.10">
    <property type="entry name" value="Enolase-like, N-terminal domain"/>
    <property type="match status" value="2"/>
</dbReference>
<dbReference type="SFLD" id="SFLDG00178">
    <property type="entry name" value="enolase"/>
    <property type="match status" value="1"/>
</dbReference>
<dbReference type="SMART" id="SM01192">
    <property type="entry name" value="Enolase_C"/>
    <property type="match status" value="1"/>
</dbReference>
<dbReference type="PROSITE" id="PS00164">
    <property type="entry name" value="ENOLASE"/>
    <property type="match status" value="1"/>
</dbReference>
<feature type="domain" description="Enolase C-terminal TIM barrel" evidence="10">
    <location>
        <begin position="214"/>
        <end position="508"/>
    </location>
</feature>
<evidence type="ECO:0000313" key="12">
    <source>
        <dbReference type="EMBL" id="TIA89687.1"/>
    </source>
</evidence>
<evidence type="ECO:0000256" key="3">
    <source>
        <dbReference type="ARBA" id="ARBA00009604"/>
    </source>
</evidence>
<comment type="pathway">
    <text evidence="2">Carbohydrate degradation; glycolysis; pyruvate from D-glyceraldehyde 3-phosphate: step 4/5.</text>
</comment>
<organism evidence="12 13">
    <name type="scientific">Wallemia hederae</name>
    <dbReference type="NCBI Taxonomy" id="1540922"/>
    <lineage>
        <taxon>Eukaryota</taxon>
        <taxon>Fungi</taxon>
        <taxon>Dikarya</taxon>
        <taxon>Basidiomycota</taxon>
        <taxon>Wallemiomycotina</taxon>
        <taxon>Wallemiomycetes</taxon>
        <taxon>Wallemiales</taxon>
        <taxon>Wallemiaceae</taxon>
        <taxon>Wallemia</taxon>
    </lineage>
</organism>
<reference evidence="12 13" key="1">
    <citation type="submission" date="2019-03" db="EMBL/GenBank/DDBJ databases">
        <title>Sequencing 23 genomes of Wallemia ichthyophaga.</title>
        <authorList>
            <person name="Gostincar C."/>
        </authorList>
    </citation>
    <scope>NUCLEOTIDE SEQUENCE [LARGE SCALE GENOMIC DNA]</scope>
    <source>
        <strain evidence="12 13">EXF-5753</strain>
    </source>
</reference>
<dbReference type="GO" id="GO:0006096">
    <property type="term" value="P:glycolytic process"/>
    <property type="evidence" value="ECO:0007669"/>
    <property type="project" value="UniProtKB-UniPathway"/>
</dbReference>
<dbReference type="SFLD" id="SFLDS00001">
    <property type="entry name" value="Enolase"/>
    <property type="match status" value="1"/>
</dbReference>
<evidence type="ECO:0000259" key="10">
    <source>
        <dbReference type="SMART" id="SM01192"/>
    </source>
</evidence>
<keyword evidence="6" id="KW-0324">Glycolysis</keyword>
<sequence length="517" mass="55122">MLVGIMRAPSPIEIPPDCFLMTAIGHGKVSEDLWIKEHAALTHSSQVYARQVFDSRGGPTVEVVLTAGGKQATAIVPSGESQHLAMFLAYTLFQVLQPGSSPLRSADGCLYAHSIYEANELRDGGDAYNGKGVTKAVSNVNDIIAPELVKAGIDAANQKEVDDFLLKLDGTQNKNKLGANAILGVSMAAASAAALEKGIPLYKHLASLTGVKAPYTLPTPAFNVINGGSHAGNALAFQEFMILPTGATSFTEAMRIGSEAYQSLKKVIKAKYGIDATNVGDEGGFAPNVSGADEALDLLVTAIEKAGYTGKVSIALDVASSEFYKDGKYDLDFKNDNSDKSKWLSGKELADLYLGYVKKYPIVSIEDPFDQDDWEAWSHFTQNSPIQIVGDDLTVTNPLRIKTAVEKKACNGLLLKVNQIGTVSESIQAAQLSQSSGWGVMVSHRSGETEDTFIADLVVALQTGQIKSGAPCRTERLAKYNRLLRIEDEIAQETGKAAQYGGEDGLARGTTAPKLNA</sequence>
<dbReference type="CDD" id="cd03313">
    <property type="entry name" value="enolase"/>
    <property type="match status" value="1"/>
</dbReference>
<dbReference type="Pfam" id="PF00113">
    <property type="entry name" value="Enolase_C"/>
    <property type="match status" value="1"/>
</dbReference>
<dbReference type="SUPFAM" id="SSF51604">
    <property type="entry name" value="Enolase C-terminal domain-like"/>
    <property type="match status" value="1"/>
</dbReference>
<dbReference type="EC" id="4.2.1.11" evidence="4"/>
<keyword evidence="5" id="KW-0460">Magnesium</keyword>
<feature type="region of interest" description="Disordered" evidence="9">
    <location>
        <begin position="497"/>
        <end position="517"/>
    </location>
</feature>
<dbReference type="UniPathway" id="UPA00109">
    <property type="reaction ID" value="UER00187"/>
</dbReference>
<evidence type="ECO:0000256" key="8">
    <source>
        <dbReference type="ARBA" id="ARBA00048333"/>
    </source>
</evidence>
<proteinExistence type="inferred from homology"/>